<dbReference type="Pfam" id="PF17319">
    <property type="entry name" value="DUF5362"/>
    <property type="match status" value="1"/>
</dbReference>
<organism evidence="2 3">
    <name type="scientific">Mucilaginibacter myungsuensis</name>
    <dbReference type="NCBI Taxonomy" id="649104"/>
    <lineage>
        <taxon>Bacteria</taxon>
        <taxon>Pseudomonadati</taxon>
        <taxon>Bacteroidota</taxon>
        <taxon>Sphingobacteriia</taxon>
        <taxon>Sphingobacteriales</taxon>
        <taxon>Sphingobacteriaceae</taxon>
        <taxon>Mucilaginibacter</taxon>
    </lineage>
</organism>
<reference evidence="2" key="1">
    <citation type="submission" date="2020-10" db="EMBL/GenBank/DDBJ databases">
        <title>Mucilaginibacter mali sp. nov., isolated from rhizosphere soil of apple orchard.</title>
        <authorList>
            <person name="Lee J.-S."/>
            <person name="Kim H.S."/>
            <person name="Kim J.-S."/>
        </authorList>
    </citation>
    <scope>NUCLEOTIDE SEQUENCE</scope>
    <source>
        <strain evidence="2">KCTC 22746</strain>
    </source>
</reference>
<gene>
    <name evidence="2" type="ORF">IRJ16_01295</name>
</gene>
<dbReference type="RefSeq" id="WP_194109706.1">
    <property type="nucleotide sequence ID" value="NZ_JADFFL010000001.1"/>
</dbReference>
<feature type="transmembrane region" description="Helical" evidence="1">
    <location>
        <begin position="37"/>
        <end position="62"/>
    </location>
</feature>
<dbReference type="AlphaFoldDB" id="A0A929KU91"/>
<protein>
    <submittedName>
        <fullName evidence="2">Uncharacterized protein</fullName>
    </submittedName>
</protein>
<keyword evidence="3" id="KW-1185">Reference proteome</keyword>
<comment type="caution">
    <text evidence="2">The sequence shown here is derived from an EMBL/GenBank/DDBJ whole genome shotgun (WGS) entry which is preliminary data.</text>
</comment>
<evidence type="ECO:0000313" key="2">
    <source>
        <dbReference type="EMBL" id="MBE9660508.1"/>
    </source>
</evidence>
<dbReference type="InterPro" id="IPR035287">
    <property type="entry name" value="DUF5362"/>
</dbReference>
<keyword evidence="1" id="KW-0812">Transmembrane</keyword>
<accession>A0A929KU91</accession>
<feature type="transmembrane region" description="Helical" evidence="1">
    <location>
        <begin position="135"/>
        <end position="156"/>
    </location>
</feature>
<keyword evidence="1" id="KW-1133">Transmembrane helix</keyword>
<keyword evidence="1" id="KW-0472">Membrane</keyword>
<name>A0A929KU91_9SPHI</name>
<dbReference type="Proteomes" id="UP000622475">
    <property type="component" value="Unassembled WGS sequence"/>
</dbReference>
<sequence>METYGDEAYTKPSEEQGMTLSQEAQYYLQQAAKWASFLAIMGFIGAGLIAVMGIFAGTMMAAMSAMPGAMSNPVIALMGPFIGAAYFVVAIVIFFINLALYQFASRAKKAIGFADSAILTSSIAKLKSFFKLKGIILIVAIILYIIFIVAMMIFAMNAASLMR</sequence>
<proteinExistence type="predicted"/>
<feature type="transmembrane region" description="Helical" evidence="1">
    <location>
        <begin position="74"/>
        <end position="100"/>
    </location>
</feature>
<evidence type="ECO:0000256" key="1">
    <source>
        <dbReference type="SAM" id="Phobius"/>
    </source>
</evidence>
<evidence type="ECO:0000313" key="3">
    <source>
        <dbReference type="Proteomes" id="UP000622475"/>
    </source>
</evidence>
<dbReference type="EMBL" id="JADFFL010000001">
    <property type="protein sequence ID" value="MBE9660508.1"/>
    <property type="molecule type" value="Genomic_DNA"/>
</dbReference>